<feature type="transmembrane region" description="Helical" evidence="1">
    <location>
        <begin position="158"/>
        <end position="177"/>
    </location>
</feature>
<comment type="caution">
    <text evidence="2">The sequence shown here is derived from an EMBL/GenBank/DDBJ whole genome shotgun (WGS) entry which is preliminary data.</text>
</comment>
<dbReference type="InterPro" id="IPR036938">
    <property type="entry name" value="PAP2/HPO_sf"/>
</dbReference>
<dbReference type="SUPFAM" id="SSF48317">
    <property type="entry name" value="Acid phosphatase/Vanadium-dependent haloperoxidase"/>
    <property type="match status" value="1"/>
</dbReference>
<sequence>MLTRDGIKKLFVHPLWMLLAIPTLGYIYVLINREPQAVWMLYTDLDDLIPFIKAFIIPYAIWMPFLYLTLIFFFFKDRATYYRTLLAYVISVLTCYVIYTIFQTTVPRAELVGDDLLSRLVMFVYTNDAPFNCFPSIHCLSSYLLFRAASQSKAIGRGTTIGIGIISWSIILSTVFVKQHVVMDVFAGVMLGHFIFTLAGRLLKSRSGVPLHEGQRSYLSP</sequence>
<feature type="transmembrane region" description="Helical" evidence="1">
    <location>
        <begin position="183"/>
        <end position="203"/>
    </location>
</feature>
<accession>A0A371P5E5</accession>
<dbReference type="EMBL" id="QUBQ01000006">
    <property type="protein sequence ID" value="REK71161.1"/>
    <property type="molecule type" value="Genomic_DNA"/>
</dbReference>
<evidence type="ECO:0000313" key="2">
    <source>
        <dbReference type="EMBL" id="REK71161.1"/>
    </source>
</evidence>
<name>A0A371P5E5_9BACL</name>
<protein>
    <submittedName>
        <fullName evidence="2">Phosphatase PAP2 family protein</fullName>
    </submittedName>
</protein>
<keyword evidence="1" id="KW-1133">Transmembrane helix</keyword>
<organism evidence="2 3">
    <name type="scientific">Paenibacillus paeoniae</name>
    <dbReference type="NCBI Taxonomy" id="2292705"/>
    <lineage>
        <taxon>Bacteria</taxon>
        <taxon>Bacillati</taxon>
        <taxon>Bacillota</taxon>
        <taxon>Bacilli</taxon>
        <taxon>Bacillales</taxon>
        <taxon>Paenibacillaceae</taxon>
        <taxon>Paenibacillus</taxon>
    </lineage>
</organism>
<dbReference type="OrthoDB" id="9790723at2"/>
<dbReference type="RefSeq" id="WP_116049118.1">
    <property type="nucleotide sequence ID" value="NZ_QUBQ01000006.1"/>
</dbReference>
<proteinExistence type="predicted"/>
<reference evidence="2 3" key="1">
    <citation type="submission" date="2018-08" db="EMBL/GenBank/DDBJ databases">
        <title>Paenibacillus sp. M4BSY-1, whole genome shotgun sequence.</title>
        <authorList>
            <person name="Tuo L."/>
        </authorList>
    </citation>
    <scope>NUCLEOTIDE SEQUENCE [LARGE SCALE GENOMIC DNA]</scope>
    <source>
        <strain evidence="2 3">M4BSY-1</strain>
    </source>
</reference>
<keyword evidence="1" id="KW-0812">Transmembrane</keyword>
<dbReference type="AlphaFoldDB" id="A0A371P5E5"/>
<keyword evidence="3" id="KW-1185">Reference proteome</keyword>
<dbReference type="Proteomes" id="UP000261905">
    <property type="component" value="Unassembled WGS sequence"/>
</dbReference>
<keyword evidence="1" id="KW-0472">Membrane</keyword>
<gene>
    <name evidence="2" type="ORF">DX130_22175</name>
</gene>
<dbReference type="GO" id="GO:0016020">
    <property type="term" value="C:membrane"/>
    <property type="evidence" value="ECO:0007669"/>
    <property type="project" value="UniProtKB-SubCell"/>
</dbReference>
<feature type="transmembrane region" description="Helical" evidence="1">
    <location>
        <begin position="85"/>
        <end position="102"/>
    </location>
</feature>
<feature type="transmembrane region" description="Helical" evidence="1">
    <location>
        <begin position="12"/>
        <end position="31"/>
    </location>
</feature>
<evidence type="ECO:0000256" key="1">
    <source>
        <dbReference type="SAM" id="Phobius"/>
    </source>
</evidence>
<evidence type="ECO:0000313" key="3">
    <source>
        <dbReference type="Proteomes" id="UP000261905"/>
    </source>
</evidence>
<feature type="transmembrane region" description="Helical" evidence="1">
    <location>
        <begin position="51"/>
        <end position="73"/>
    </location>
</feature>